<gene>
    <name evidence="1" type="ORF">ARTV_0592</name>
</gene>
<sequence length="35" mass="4280">MYLVDFYMPVFHRVLLIVQQAEQYSDTLRETLKTM</sequence>
<reference evidence="1" key="1">
    <citation type="submission" date="2018-04" db="EMBL/GenBank/DDBJ databases">
        <authorList>
            <person name="Go L.Y."/>
            <person name="Mitchell J.A."/>
        </authorList>
    </citation>
    <scope>NUCLEOTIDE SEQUENCE</scope>
    <source>
        <strain evidence="1">ARTV</strain>
    </source>
</reference>
<name>A0A3B0MB87_9GAMM</name>
<proteinExistence type="predicted"/>
<accession>A0A3B0MB87</accession>
<protein>
    <submittedName>
        <fullName evidence="1">Uncharacterized protein</fullName>
    </submittedName>
</protein>
<organism evidence="1">
    <name type="scientific">Arsenophonus endosymbiont of Trialeurodes vaporariorum</name>
    <dbReference type="NCBI Taxonomy" id="235567"/>
    <lineage>
        <taxon>Bacteria</taxon>
        <taxon>Pseudomonadati</taxon>
        <taxon>Pseudomonadota</taxon>
        <taxon>Gammaproteobacteria</taxon>
        <taxon>Enterobacterales</taxon>
        <taxon>Morganellaceae</taxon>
        <taxon>Arsenophonus</taxon>
    </lineage>
</organism>
<evidence type="ECO:0000313" key="1">
    <source>
        <dbReference type="EMBL" id="SSW94937.1"/>
    </source>
</evidence>
<dbReference type="EMBL" id="UFQR01000002">
    <property type="protein sequence ID" value="SSW94937.1"/>
    <property type="molecule type" value="Genomic_DNA"/>
</dbReference>
<dbReference type="AlphaFoldDB" id="A0A3B0MB87"/>